<evidence type="ECO:0000313" key="2">
    <source>
        <dbReference type="EMBL" id="KDE99740.1"/>
    </source>
</evidence>
<proteinExistence type="predicted"/>
<gene>
    <name evidence="2" type="ORF">Y900_012545</name>
</gene>
<accession>A0A064CHE4</accession>
<feature type="domain" description="CDGP" evidence="1">
    <location>
        <begin position="28"/>
        <end position="75"/>
    </location>
</feature>
<protein>
    <recommendedName>
        <fullName evidence="1">CDGP domain-containing protein</fullName>
    </recommendedName>
</protein>
<dbReference type="AlphaFoldDB" id="A0A064CHE4"/>
<dbReference type="EMBL" id="JALN02000001">
    <property type="protein sequence ID" value="KDE99740.1"/>
    <property type="molecule type" value="Genomic_DNA"/>
</dbReference>
<comment type="caution">
    <text evidence="2">The sequence shown here is derived from an EMBL/GenBank/DDBJ whole genome shotgun (WGS) entry which is preliminary data.</text>
</comment>
<dbReference type="RefSeq" id="WP_036342055.1">
    <property type="nucleotide sequence ID" value="NZ_JALN02000001.1"/>
</dbReference>
<dbReference type="InterPro" id="IPR056271">
    <property type="entry name" value="CDGP_dom"/>
</dbReference>
<dbReference type="Pfam" id="PF24238">
    <property type="entry name" value="CDGP"/>
    <property type="match status" value="1"/>
</dbReference>
<sequence>MKKLGSVVVCTITAIGIGIIGAPTASAGCQGLWTPWGGGQRCDGPIDANGFFQRCETGGAFGFNTPQQCYQVDANNLGNSQPWIAP</sequence>
<keyword evidence="3" id="KW-1185">Reference proteome</keyword>
<dbReference type="Proteomes" id="UP000022835">
    <property type="component" value="Unassembled WGS sequence"/>
</dbReference>
<dbReference type="STRING" id="1440774.Y900_012545"/>
<dbReference type="OrthoDB" id="4731574at2"/>
<dbReference type="PROSITE" id="PS51257">
    <property type="entry name" value="PROKAR_LIPOPROTEIN"/>
    <property type="match status" value="1"/>
</dbReference>
<evidence type="ECO:0000259" key="1">
    <source>
        <dbReference type="Pfam" id="PF24238"/>
    </source>
</evidence>
<evidence type="ECO:0000313" key="3">
    <source>
        <dbReference type="Proteomes" id="UP000022835"/>
    </source>
</evidence>
<name>A0A064CHE4_9MYCO</name>
<organism evidence="2 3">
    <name type="scientific">Mycolicibacterium aromaticivorans JS19b1 = JCM 16368</name>
    <dbReference type="NCBI Taxonomy" id="1440774"/>
    <lineage>
        <taxon>Bacteria</taxon>
        <taxon>Bacillati</taxon>
        <taxon>Actinomycetota</taxon>
        <taxon>Actinomycetes</taxon>
        <taxon>Mycobacteriales</taxon>
        <taxon>Mycobacteriaceae</taxon>
        <taxon>Mycolicibacterium</taxon>
    </lineage>
</organism>
<dbReference type="eggNOG" id="ENOG5032KV4">
    <property type="taxonomic scope" value="Bacteria"/>
</dbReference>
<reference evidence="2" key="1">
    <citation type="submission" date="2014-05" db="EMBL/GenBank/DDBJ databases">
        <title>Genome sequence of Mycobacterium aromaticivorans strain JS19b1T (= DSM 45407T).</title>
        <authorList>
            <person name="Kwak Y."/>
            <person name="Park G.-S."/>
            <person name="Li Q.X."/>
            <person name="Lee S.-E."/>
            <person name="Shin J.-H."/>
        </authorList>
    </citation>
    <scope>NUCLEOTIDE SEQUENCE [LARGE SCALE GENOMIC DNA]</scope>
    <source>
        <strain evidence="2">JS19b1</strain>
    </source>
</reference>